<evidence type="ECO:0000256" key="1">
    <source>
        <dbReference type="ARBA" id="ARBA00004651"/>
    </source>
</evidence>
<keyword evidence="9" id="KW-0132">Cell division</keyword>
<dbReference type="InterPro" id="IPR003838">
    <property type="entry name" value="ABC3_permease_C"/>
</dbReference>
<evidence type="ECO:0000256" key="6">
    <source>
        <dbReference type="SAM" id="Phobius"/>
    </source>
</evidence>
<proteinExistence type="predicted"/>
<keyword evidence="2" id="KW-1003">Cell membrane</keyword>
<feature type="transmembrane region" description="Helical" evidence="6">
    <location>
        <begin position="433"/>
        <end position="455"/>
    </location>
</feature>
<feature type="transmembrane region" description="Helical" evidence="6">
    <location>
        <begin position="391"/>
        <end position="412"/>
    </location>
</feature>
<dbReference type="RefSeq" id="WP_048643562.1">
    <property type="nucleotide sequence ID" value="NZ_CP012040.1"/>
</dbReference>
<keyword evidence="9" id="KW-0131">Cell cycle</keyword>
<feature type="transmembrane region" description="Helical" evidence="6">
    <location>
        <begin position="294"/>
        <end position="319"/>
    </location>
</feature>
<sequence length="798" mass="89668">MIKNYLKIAWRSLLKNKVLFSINTLGLALGIASCVIISHFVLDELSYDQFNVKSDQISRIVFRAKVNGEEIKEGVVMAPVAHTLKEEYPEVLDATRIRRIGTPKITIDNQSYRDGRFAYVDPNFFEIFSLPIIAGDAGNPLEQPNTAVITTTLALKYFGTKDATGKLFYLESQEQPYTITGVIEEMPENAHFHFDLFASMKGFPEANSNSWFKGDFFTYLLLEKGFDHQQLEAKLPDLIGKYMGPSMQEEMGLSFEEFTKDNQLGFILQPLSDIHLRSDNASYSELEEGGDIKYVYIFSAIALFMLLIACVNFINLATATAAKRAKEVGIRKVLGADKKMLFYQFISESFIASTAAMLLAVVFVIVILPFYVEFSGKALELSYFLQPQLLLTLPVFTFLISLLAGSYPAIYLSSFRAIQGLTNSRSGGSNKSFRSALVVFQFVISAGLILATLVVNQQMNYIQNKDLGYDRDQILVIRDAYLLENNQEAFKNELMKNPKVSAVTQSSFVPAGPSDNNVTQIYINGQFNRRMPVFNIDENYIPTMEMEMVAGRNFSRDFGADSSNVILNQTAVEIFGFGEDPIEKTISDGTHTSTVIGVVKDFHFKSLHQPIEPLLMYYRPYGGLIVKAKPLNMTALIAETQSLWNSFGTAETFGFSLMDESYQRAYQTEQNMGKVLNGFALLTIAVACLGLFGLVTFTAEKRFREIGIRKVLGATVFQIVSMLTKDFLLLVGISFFFAFPIGCYLMENWLQAFAFRIEIYWWIYGLVALITLFIAFSTISYKSLMAANLDPVKAIKED</sequence>
<feature type="transmembrane region" description="Helical" evidence="6">
    <location>
        <begin position="679"/>
        <end position="699"/>
    </location>
</feature>
<keyword evidence="4 6" id="KW-1133">Transmembrane helix</keyword>
<dbReference type="GO" id="GO:0022857">
    <property type="term" value="F:transmembrane transporter activity"/>
    <property type="evidence" value="ECO:0007669"/>
    <property type="project" value="TreeGrafter"/>
</dbReference>
<protein>
    <submittedName>
        <fullName evidence="9">Cell division protein FtsX</fullName>
    </submittedName>
</protein>
<organism evidence="9 10">
    <name type="scientific">Cyclobacterium amurskyense</name>
    <dbReference type="NCBI Taxonomy" id="320787"/>
    <lineage>
        <taxon>Bacteria</taxon>
        <taxon>Pseudomonadati</taxon>
        <taxon>Bacteroidota</taxon>
        <taxon>Cytophagia</taxon>
        <taxon>Cytophagales</taxon>
        <taxon>Cyclobacteriaceae</taxon>
        <taxon>Cyclobacterium</taxon>
    </lineage>
</organism>
<dbReference type="KEGG" id="camu:CA2015_4100"/>
<keyword evidence="10" id="KW-1185">Reference proteome</keyword>
<feature type="transmembrane region" description="Helical" evidence="6">
    <location>
        <begin position="20"/>
        <end position="42"/>
    </location>
</feature>
<dbReference type="GO" id="GO:0005886">
    <property type="term" value="C:plasma membrane"/>
    <property type="evidence" value="ECO:0007669"/>
    <property type="project" value="UniProtKB-SubCell"/>
</dbReference>
<dbReference type="GO" id="GO:0051301">
    <property type="term" value="P:cell division"/>
    <property type="evidence" value="ECO:0007669"/>
    <property type="project" value="UniProtKB-KW"/>
</dbReference>
<dbReference type="Pfam" id="PF02687">
    <property type="entry name" value="FtsX"/>
    <property type="match status" value="2"/>
</dbReference>
<evidence type="ECO:0000313" key="9">
    <source>
        <dbReference type="EMBL" id="AKP53457.1"/>
    </source>
</evidence>
<evidence type="ECO:0000256" key="3">
    <source>
        <dbReference type="ARBA" id="ARBA00022692"/>
    </source>
</evidence>
<feature type="domain" description="ABC3 transporter permease C-terminal" evidence="7">
    <location>
        <begin position="300"/>
        <end position="413"/>
    </location>
</feature>
<dbReference type="Pfam" id="PF12704">
    <property type="entry name" value="MacB_PCD"/>
    <property type="match status" value="2"/>
</dbReference>
<evidence type="ECO:0000256" key="2">
    <source>
        <dbReference type="ARBA" id="ARBA00022475"/>
    </source>
</evidence>
<comment type="subcellular location">
    <subcellularLocation>
        <location evidence="1">Cell membrane</location>
        <topology evidence="1">Multi-pass membrane protein</topology>
    </subcellularLocation>
</comment>
<accession>A0A0H4PYG2</accession>
<feature type="domain" description="MacB-like periplasmic core" evidence="8">
    <location>
        <begin position="437"/>
        <end position="602"/>
    </location>
</feature>
<keyword evidence="3 6" id="KW-0812">Transmembrane</keyword>
<dbReference type="PANTHER" id="PTHR30572:SF18">
    <property type="entry name" value="ABC-TYPE MACROLIDE FAMILY EXPORT SYSTEM PERMEASE COMPONENT 2"/>
    <property type="match status" value="1"/>
</dbReference>
<evidence type="ECO:0000259" key="8">
    <source>
        <dbReference type="Pfam" id="PF12704"/>
    </source>
</evidence>
<feature type="domain" description="ABC3 transporter permease C-terminal" evidence="7">
    <location>
        <begin position="678"/>
        <end position="791"/>
    </location>
</feature>
<gene>
    <name evidence="9" type="ORF">CA2015_4100</name>
</gene>
<feature type="transmembrane region" description="Helical" evidence="6">
    <location>
        <begin position="340"/>
        <end position="371"/>
    </location>
</feature>
<feature type="transmembrane region" description="Helical" evidence="6">
    <location>
        <begin position="759"/>
        <end position="779"/>
    </location>
</feature>
<feature type="domain" description="MacB-like periplasmic core" evidence="8">
    <location>
        <begin position="22"/>
        <end position="236"/>
    </location>
</feature>
<evidence type="ECO:0000256" key="4">
    <source>
        <dbReference type="ARBA" id="ARBA00022989"/>
    </source>
</evidence>
<dbReference type="PATRIC" id="fig|320787.5.peg.4492"/>
<dbReference type="PANTHER" id="PTHR30572">
    <property type="entry name" value="MEMBRANE COMPONENT OF TRANSPORTER-RELATED"/>
    <property type="match status" value="1"/>
</dbReference>
<dbReference type="AlphaFoldDB" id="A0A0H4PYG2"/>
<name>A0A0H4PYG2_9BACT</name>
<dbReference type="InterPro" id="IPR050250">
    <property type="entry name" value="Macrolide_Exporter_MacB"/>
</dbReference>
<dbReference type="OrthoDB" id="5933722at2"/>
<evidence type="ECO:0000313" key="10">
    <source>
        <dbReference type="Proteomes" id="UP000036520"/>
    </source>
</evidence>
<reference evidence="9 10" key="1">
    <citation type="submission" date="2015-07" db="EMBL/GenBank/DDBJ databases">
        <authorList>
            <person name="Kim K.M."/>
        </authorList>
    </citation>
    <scope>NUCLEOTIDE SEQUENCE [LARGE SCALE GENOMIC DNA]</scope>
    <source>
        <strain evidence="9 10">KCTC 12363</strain>
    </source>
</reference>
<evidence type="ECO:0000256" key="5">
    <source>
        <dbReference type="ARBA" id="ARBA00023136"/>
    </source>
</evidence>
<dbReference type="PROSITE" id="PS51257">
    <property type="entry name" value="PROKAR_LIPOPROTEIN"/>
    <property type="match status" value="1"/>
</dbReference>
<dbReference type="EMBL" id="CP012040">
    <property type="protein sequence ID" value="AKP53457.1"/>
    <property type="molecule type" value="Genomic_DNA"/>
</dbReference>
<dbReference type="STRING" id="320787.CA2015_4100"/>
<dbReference type="InterPro" id="IPR025857">
    <property type="entry name" value="MacB_PCD"/>
</dbReference>
<keyword evidence="5 6" id="KW-0472">Membrane</keyword>
<evidence type="ECO:0000259" key="7">
    <source>
        <dbReference type="Pfam" id="PF02687"/>
    </source>
</evidence>
<feature type="transmembrane region" description="Helical" evidence="6">
    <location>
        <begin position="711"/>
        <end position="739"/>
    </location>
</feature>
<dbReference type="Proteomes" id="UP000036520">
    <property type="component" value="Chromosome"/>
</dbReference>